<accession>A0AAE8MT92</accession>
<evidence type="ECO:0000313" key="1">
    <source>
        <dbReference type="EMBL" id="SPN99216.1"/>
    </source>
</evidence>
<gene>
    <name evidence="1" type="ORF">DNG_02253</name>
</gene>
<name>A0AAE8MT92_9PEZI</name>
<dbReference type="AlphaFoldDB" id="A0AAE8MT92"/>
<protein>
    <submittedName>
        <fullName evidence="1">Uncharacterized protein</fullName>
    </submittedName>
</protein>
<proteinExistence type="predicted"/>
<reference evidence="1" key="1">
    <citation type="submission" date="2018-03" db="EMBL/GenBank/DDBJ databases">
        <authorList>
            <person name="Guldener U."/>
        </authorList>
    </citation>
    <scope>NUCLEOTIDE SEQUENCE</scope>
</reference>
<comment type="caution">
    <text evidence="1">The sequence shown here is derived from an EMBL/GenBank/DDBJ whole genome shotgun (WGS) entry which is preliminary data.</text>
</comment>
<evidence type="ECO:0000313" key="2">
    <source>
        <dbReference type="Proteomes" id="UP001187682"/>
    </source>
</evidence>
<sequence>MDLTTSTHRAAKTLAQKAKATIAALSTTFTTDHHHASISPNLTLWSAIQTAYKTTQSTFSLPQDSSLPLSSPSSPALVIDAIFDTDAKLFFDSHSQLVSSLPPTSKAALLAQAIAGLVLFFERLGSELEGEEVVTDVLFARELEAFRASEERRAALGAVEASDVWGSCCGGAEEIAGVVMGVVERAGDEFELAGMLEEGGAAAGGWEDGAMPGFEVGRPRNMGLPWGFSILPVN</sequence>
<organism evidence="1 2">
    <name type="scientific">Cephalotrichum gorgonifer</name>
    <dbReference type="NCBI Taxonomy" id="2041049"/>
    <lineage>
        <taxon>Eukaryota</taxon>
        <taxon>Fungi</taxon>
        <taxon>Dikarya</taxon>
        <taxon>Ascomycota</taxon>
        <taxon>Pezizomycotina</taxon>
        <taxon>Sordariomycetes</taxon>
        <taxon>Hypocreomycetidae</taxon>
        <taxon>Microascales</taxon>
        <taxon>Microascaceae</taxon>
        <taxon>Cephalotrichum</taxon>
    </lineage>
</organism>
<keyword evidence="2" id="KW-1185">Reference proteome</keyword>
<dbReference type="Proteomes" id="UP001187682">
    <property type="component" value="Unassembled WGS sequence"/>
</dbReference>
<dbReference type="EMBL" id="ONZQ02000002">
    <property type="protein sequence ID" value="SPN99216.1"/>
    <property type="molecule type" value="Genomic_DNA"/>
</dbReference>